<dbReference type="AlphaFoldDB" id="A0A645BQL0"/>
<dbReference type="HAMAP" id="MF_00003">
    <property type="entry name" value="RbfA"/>
    <property type="match status" value="1"/>
</dbReference>
<comment type="caution">
    <text evidence="1">The sequence shown here is derived from an EMBL/GenBank/DDBJ whole genome shotgun (WGS) entry which is preliminary data.</text>
</comment>
<reference evidence="1" key="1">
    <citation type="submission" date="2019-08" db="EMBL/GenBank/DDBJ databases">
        <authorList>
            <person name="Kucharzyk K."/>
            <person name="Murdoch R.W."/>
            <person name="Higgins S."/>
            <person name="Loffler F."/>
        </authorList>
    </citation>
    <scope>NUCLEOTIDE SEQUENCE</scope>
</reference>
<dbReference type="PANTHER" id="PTHR33515">
    <property type="entry name" value="RIBOSOME-BINDING FACTOR A, CHLOROPLASTIC-RELATED"/>
    <property type="match status" value="1"/>
</dbReference>
<accession>A0A645BQL0</accession>
<dbReference type="EMBL" id="VSSQ01021670">
    <property type="protein sequence ID" value="MPM67408.1"/>
    <property type="molecule type" value="Genomic_DNA"/>
</dbReference>
<dbReference type="NCBIfam" id="TIGR00082">
    <property type="entry name" value="rbfA"/>
    <property type="match status" value="1"/>
</dbReference>
<dbReference type="GO" id="GO:0006364">
    <property type="term" value="P:rRNA processing"/>
    <property type="evidence" value="ECO:0007669"/>
    <property type="project" value="InterPro"/>
</dbReference>
<name>A0A645BQL0_9ZZZZ</name>
<organism evidence="1">
    <name type="scientific">bioreactor metagenome</name>
    <dbReference type="NCBI Taxonomy" id="1076179"/>
    <lineage>
        <taxon>unclassified sequences</taxon>
        <taxon>metagenomes</taxon>
        <taxon>ecological metagenomes</taxon>
    </lineage>
</organism>
<dbReference type="GO" id="GO:0043024">
    <property type="term" value="F:ribosomal small subunit binding"/>
    <property type="evidence" value="ECO:0007669"/>
    <property type="project" value="TreeGrafter"/>
</dbReference>
<dbReference type="InterPro" id="IPR023799">
    <property type="entry name" value="RbfA_dom_sf"/>
</dbReference>
<gene>
    <name evidence="1" type="primary">rbfA_39</name>
    <name evidence="1" type="ORF">SDC9_114330</name>
</gene>
<evidence type="ECO:0000313" key="1">
    <source>
        <dbReference type="EMBL" id="MPM67408.1"/>
    </source>
</evidence>
<dbReference type="InterPro" id="IPR000238">
    <property type="entry name" value="RbfA"/>
</dbReference>
<dbReference type="SUPFAM" id="SSF89919">
    <property type="entry name" value="Ribosome-binding factor A, RbfA"/>
    <property type="match status" value="1"/>
</dbReference>
<proteinExistence type="inferred from homology"/>
<protein>
    <submittedName>
        <fullName evidence="1">Ribosome-binding factor A</fullName>
    </submittedName>
</protein>
<sequence>MASKVERIQSLIAKNLAEIIQFQVKDPRLGFVSIPEVKVTQDFSYAKIFVSFIKDEDIANGMEVLERSKGYIRSELAKRMDTRRVPELIFVLDETFKKAKQLEDLINKK</sequence>
<dbReference type="GO" id="GO:0005829">
    <property type="term" value="C:cytosol"/>
    <property type="evidence" value="ECO:0007669"/>
    <property type="project" value="TreeGrafter"/>
</dbReference>
<dbReference type="InterPro" id="IPR015946">
    <property type="entry name" value="KH_dom-like_a/b"/>
</dbReference>
<dbReference type="Pfam" id="PF02033">
    <property type="entry name" value="RBFA"/>
    <property type="match status" value="1"/>
</dbReference>
<dbReference type="PANTHER" id="PTHR33515:SF1">
    <property type="entry name" value="RIBOSOME-BINDING FACTOR A, CHLOROPLASTIC-RELATED"/>
    <property type="match status" value="1"/>
</dbReference>
<dbReference type="Gene3D" id="3.30.300.20">
    <property type="match status" value="1"/>
</dbReference>